<dbReference type="Proteomes" id="UP000183997">
    <property type="component" value="Unassembled WGS sequence"/>
</dbReference>
<dbReference type="InterPro" id="IPR003593">
    <property type="entry name" value="AAA+_ATPase"/>
</dbReference>
<dbReference type="STRING" id="1121421.SAMN02745123_00542"/>
<keyword evidence="12" id="KW-1185">Reference proteome</keyword>
<evidence type="ECO:0000256" key="5">
    <source>
        <dbReference type="ARBA" id="ARBA00023125"/>
    </source>
</evidence>
<dbReference type="SUPFAM" id="SSF52172">
    <property type="entry name" value="CheY-like"/>
    <property type="match status" value="1"/>
</dbReference>
<gene>
    <name evidence="11" type="ORF">SAMN02745123_00542</name>
</gene>
<dbReference type="PANTHER" id="PTHR32071">
    <property type="entry name" value="TRANSCRIPTIONAL REGULATORY PROTEIN"/>
    <property type="match status" value="1"/>
</dbReference>
<dbReference type="InterPro" id="IPR025662">
    <property type="entry name" value="Sigma_54_int_dom_ATP-bd_1"/>
</dbReference>
<dbReference type="InterPro" id="IPR027417">
    <property type="entry name" value="P-loop_NTPase"/>
</dbReference>
<dbReference type="OrthoDB" id="9803970at2"/>
<dbReference type="PROSITE" id="PS00676">
    <property type="entry name" value="SIGMA54_INTERACT_2"/>
    <property type="match status" value="1"/>
</dbReference>
<evidence type="ECO:0000313" key="11">
    <source>
        <dbReference type="EMBL" id="SHK06459.1"/>
    </source>
</evidence>
<evidence type="ECO:0000259" key="9">
    <source>
        <dbReference type="PROSITE" id="PS50045"/>
    </source>
</evidence>
<dbReference type="PROSITE" id="PS50110">
    <property type="entry name" value="RESPONSE_REGULATORY"/>
    <property type="match status" value="1"/>
</dbReference>
<dbReference type="EMBL" id="FRAR01000006">
    <property type="protein sequence ID" value="SHK06459.1"/>
    <property type="molecule type" value="Genomic_DNA"/>
</dbReference>
<dbReference type="GO" id="GO:0000160">
    <property type="term" value="P:phosphorelay signal transduction system"/>
    <property type="evidence" value="ECO:0007669"/>
    <property type="project" value="InterPro"/>
</dbReference>
<proteinExistence type="predicted"/>
<dbReference type="Gene3D" id="3.40.50.2300">
    <property type="match status" value="1"/>
</dbReference>
<dbReference type="InterPro" id="IPR011006">
    <property type="entry name" value="CheY-like_superfamily"/>
</dbReference>
<dbReference type="Pfam" id="PF00158">
    <property type="entry name" value="Sigma54_activat"/>
    <property type="match status" value="1"/>
</dbReference>
<name>A0A1M6PET2_9FIRM</name>
<dbReference type="PROSITE" id="PS00688">
    <property type="entry name" value="SIGMA54_INTERACT_3"/>
    <property type="match status" value="1"/>
</dbReference>
<keyword evidence="8" id="KW-0597">Phosphoprotein</keyword>
<dbReference type="InterPro" id="IPR058031">
    <property type="entry name" value="AAA_lid_NorR"/>
</dbReference>
<feature type="modified residue" description="4-aspartylphosphate" evidence="8">
    <location>
        <position position="55"/>
    </location>
</feature>
<dbReference type="InterPro" id="IPR002078">
    <property type="entry name" value="Sigma_54_int"/>
</dbReference>
<dbReference type="GO" id="GO:0005524">
    <property type="term" value="F:ATP binding"/>
    <property type="evidence" value="ECO:0007669"/>
    <property type="project" value="UniProtKB-KW"/>
</dbReference>
<keyword evidence="4" id="KW-0805">Transcription regulation</keyword>
<comment type="function">
    <text evidence="7">May play the central regulatory role in sporulation. It may be an element of the effector pathway responsible for the activation of sporulation genes in response to nutritional stress. Spo0A may act in concert with spo0H (a sigma factor) to control the expression of some genes that are critical to the sporulation process.</text>
</comment>
<feature type="domain" description="Response regulatory" evidence="10">
    <location>
        <begin position="6"/>
        <end position="120"/>
    </location>
</feature>
<dbReference type="AlphaFoldDB" id="A0A1M6PET2"/>
<reference evidence="12" key="1">
    <citation type="submission" date="2016-11" db="EMBL/GenBank/DDBJ databases">
        <authorList>
            <person name="Varghese N."/>
            <person name="Submissions S."/>
        </authorList>
    </citation>
    <scope>NUCLEOTIDE SEQUENCE [LARGE SCALE GENOMIC DNA]</scope>
    <source>
        <strain evidence="12">DSM 10349</strain>
    </source>
</reference>
<organism evidence="11 12">
    <name type="scientific">Desulforamulus aeronauticus DSM 10349</name>
    <dbReference type="NCBI Taxonomy" id="1121421"/>
    <lineage>
        <taxon>Bacteria</taxon>
        <taxon>Bacillati</taxon>
        <taxon>Bacillota</taxon>
        <taxon>Clostridia</taxon>
        <taxon>Eubacteriales</taxon>
        <taxon>Peptococcaceae</taxon>
        <taxon>Desulforamulus</taxon>
    </lineage>
</organism>
<keyword evidence="3" id="KW-0067">ATP-binding</keyword>
<keyword evidence="5" id="KW-0238">DNA-binding</keyword>
<dbReference type="PROSITE" id="PS50045">
    <property type="entry name" value="SIGMA54_INTERACT_4"/>
    <property type="match status" value="1"/>
</dbReference>
<dbReference type="SUPFAM" id="SSF52540">
    <property type="entry name" value="P-loop containing nucleoside triphosphate hydrolases"/>
    <property type="match status" value="1"/>
</dbReference>
<dbReference type="RefSeq" id="WP_084082282.1">
    <property type="nucleotide sequence ID" value="NZ_FRAR01000006.1"/>
</dbReference>
<sequence length="483" mass="54474">MKRQINVLVVDDEVEVCNFFVFLLDDKGYHVSTAYTGQEMLQQLNRQSFDLALVDLRLPDTDGLKLLEQIKAKQSQCQVIIMTGYSTVKTAVDAIKLGAYDYVEKPFEEITDVERLIEAALKETECMSNQKHTHMVEELADNGFICCQDSPLIKILDLAKKIANKNLTVLIQGETGVGKEIVARYIHSQSPRANNPFIAVNCAAFTENLLESELFGHEKGSFTGAQSARKGIFQIANGGTLFLDEIGDASPGIQVKLLRVLESGEYLPVGGEKFQRTDIRVIAATNLPLAEAVASKKFREDLYYRLNAVILEIPPLRERLCDIELLAYYFARKLPYLDAREDVLIQPETLKMLFNYPWPGNVRELANVMARAVVLAERGKITTDTLPDIIINQRKQETPGLPWLAGEDTGEIIEHFSQVVADNLASLPVDLNDLTRRLKEAQYYIIRRIVQEALARAQGNREQAAREMNCTTRVLRYYLNERG</sequence>
<dbReference type="Gene3D" id="1.10.8.60">
    <property type="match status" value="1"/>
</dbReference>
<keyword evidence="6" id="KW-0804">Transcription</keyword>
<evidence type="ECO:0000256" key="4">
    <source>
        <dbReference type="ARBA" id="ARBA00023015"/>
    </source>
</evidence>
<evidence type="ECO:0000256" key="7">
    <source>
        <dbReference type="ARBA" id="ARBA00024867"/>
    </source>
</evidence>
<evidence type="ECO:0000256" key="2">
    <source>
        <dbReference type="ARBA" id="ARBA00022741"/>
    </source>
</evidence>
<dbReference type="Gene3D" id="3.40.50.300">
    <property type="entry name" value="P-loop containing nucleotide triphosphate hydrolases"/>
    <property type="match status" value="1"/>
</dbReference>
<evidence type="ECO:0000256" key="3">
    <source>
        <dbReference type="ARBA" id="ARBA00022840"/>
    </source>
</evidence>
<dbReference type="CDD" id="cd00009">
    <property type="entry name" value="AAA"/>
    <property type="match status" value="1"/>
</dbReference>
<dbReference type="GO" id="GO:0006355">
    <property type="term" value="P:regulation of DNA-templated transcription"/>
    <property type="evidence" value="ECO:0007669"/>
    <property type="project" value="InterPro"/>
</dbReference>
<evidence type="ECO:0000256" key="1">
    <source>
        <dbReference type="ARBA" id="ARBA00018672"/>
    </source>
</evidence>
<dbReference type="InterPro" id="IPR025944">
    <property type="entry name" value="Sigma_54_int_dom_CS"/>
</dbReference>
<dbReference type="GO" id="GO:0003677">
    <property type="term" value="F:DNA binding"/>
    <property type="evidence" value="ECO:0007669"/>
    <property type="project" value="UniProtKB-KW"/>
</dbReference>
<evidence type="ECO:0000259" key="10">
    <source>
        <dbReference type="PROSITE" id="PS50110"/>
    </source>
</evidence>
<dbReference type="SMART" id="SM00448">
    <property type="entry name" value="REC"/>
    <property type="match status" value="1"/>
</dbReference>
<dbReference type="SMART" id="SM00382">
    <property type="entry name" value="AAA"/>
    <property type="match status" value="1"/>
</dbReference>
<dbReference type="FunFam" id="3.40.50.300:FF:000006">
    <property type="entry name" value="DNA-binding transcriptional regulator NtrC"/>
    <property type="match status" value="1"/>
</dbReference>
<evidence type="ECO:0000313" key="12">
    <source>
        <dbReference type="Proteomes" id="UP000183997"/>
    </source>
</evidence>
<feature type="domain" description="Sigma-54 factor interaction" evidence="9">
    <location>
        <begin position="145"/>
        <end position="374"/>
    </location>
</feature>
<dbReference type="Pfam" id="PF25601">
    <property type="entry name" value="AAA_lid_14"/>
    <property type="match status" value="1"/>
</dbReference>
<protein>
    <recommendedName>
        <fullName evidence="1">Stage 0 sporulation protein A homolog</fullName>
    </recommendedName>
</protein>
<evidence type="ECO:0000256" key="6">
    <source>
        <dbReference type="ARBA" id="ARBA00023163"/>
    </source>
</evidence>
<dbReference type="PROSITE" id="PS00675">
    <property type="entry name" value="SIGMA54_INTERACT_1"/>
    <property type="match status" value="1"/>
</dbReference>
<dbReference type="InterPro" id="IPR025943">
    <property type="entry name" value="Sigma_54_int_dom_ATP-bd_2"/>
</dbReference>
<dbReference type="Pfam" id="PF00072">
    <property type="entry name" value="Response_reg"/>
    <property type="match status" value="1"/>
</dbReference>
<evidence type="ECO:0000256" key="8">
    <source>
        <dbReference type="PROSITE-ProRule" id="PRU00169"/>
    </source>
</evidence>
<keyword evidence="2" id="KW-0547">Nucleotide-binding</keyword>
<dbReference type="InterPro" id="IPR001789">
    <property type="entry name" value="Sig_transdc_resp-reg_receiver"/>
</dbReference>
<accession>A0A1M6PET2</accession>